<dbReference type="EMBL" id="KQ964247">
    <property type="protein sequence ID" value="KXJ94294.1"/>
    <property type="molecule type" value="Genomic_DNA"/>
</dbReference>
<evidence type="ECO:0000259" key="3">
    <source>
        <dbReference type="Pfam" id="PF24855"/>
    </source>
</evidence>
<dbReference type="InterPro" id="IPR056146">
    <property type="entry name" value="DUF7729"/>
</dbReference>
<dbReference type="OrthoDB" id="2564812at2759"/>
<keyword evidence="5" id="KW-1185">Reference proteome</keyword>
<evidence type="ECO:0000256" key="2">
    <source>
        <dbReference type="SAM" id="SignalP"/>
    </source>
</evidence>
<dbReference type="AlphaFoldDB" id="A0A136JAT9"/>
<evidence type="ECO:0000313" key="5">
    <source>
        <dbReference type="Proteomes" id="UP000070501"/>
    </source>
</evidence>
<name>A0A136JAT9_9PEZI</name>
<dbReference type="Pfam" id="PF24855">
    <property type="entry name" value="DUF7729"/>
    <property type="match status" value="1"/>
</dbReference>
<reference evidence="5" key="1">
    <citation type="submission" date="2016-02" db="EMBL/GenBank/DDBJ databases">
        <title>Draft genome sequence of Microdochium bolleyi, a fungal endophyte of beachgrass.</title>
        <authorList>
            <consortium name="DOE Joint Genome Institute"/>
            <person name="David A.S."/>
            <person name="May G."/>
            <person name="Haridas S."/>
            <person name="Lim J."/>
            <person name="Wang M."/>
            <person name="Labutti K."/>
            <person name="Lipzen A."/>
            <person name="Barry K."/>
            <person name="Grigoriev I.V."/>
        </authorList>
    </citation>
    <scope>NUCLEOTIDE SEQUENCE [LARGE SCALE GENOMIC DNA]</scope>
    <source>
        <strain evidence="5">J235TASD1</strain>
    </source>
</reference>
<proteinExistence type="predicted"/>
<accession>A0A136JAT9</accession>
<feature type="domain" description="DUF7729" evidence="3">
    <location>
        <begin position="159"/>
        <end position="364"/>
    </location>
</feature>
<feature type="compositionally biased region" description="Low complexity" evidence="1">
    <location>
        <begin position="133"/>
        <end position="155"/>
    </location>
</feature>
<feature type="compositionally biased region" description="Polar residues" evidence="1">
    <location>
        <begin position="113"/>
        <end position="123"/>
    </location>
</feature>
<feature type="region of interest" description="Disordered" evidence="1">
    <location>
        <begin position="93"/>
        <end position="159"/>
    </location>
</feature>
<evidence type="ECO:0000256" key="1">
    <source>
        <dbReference type="SAM" id="MobiDB-lite"/>
    </source>
</evidence>
<sequence length="400" mass="42786">MPLTTRAGSASGQCRQHGLHPQLRAPTFSAVILCLLLLCCLVPHSRAAPSPDDSAPELAEPQLLIDHGLPVYIDGHWQVMSEDEHLEMRQQPFRRSVLPRSPEHGDVIAGRAANTNGDVTSTFEFPAPTVTNKPSSTKPATKTSSQTSTPPASTAVNSPLPSPFDGALAANFSGACPGFIEKFLADPTFKACYPFSLLLQGSKSFFNAQKSFVGITRVLDATCAADVNMCTTYFDKLAKDLVSDAACADDYKKANSLVVQAYMGMRAYKTLYSASCLTDAATSAYCFAYAVTDTDLASNVYLYYMPLNITYPAQQKPVCNSCTKQTMGIYQAATADRHSSIAYTYSNASIAVNQNCGAGYVNATLPEPLSSTNDAGALGQGSVTLCLLTTLFAMAYSWLI</sequence>
<organism evidence="4 5">
    <name type="scientific">Microdochium bolleyi</name>
    <dbReference type="NCBI Taxonomy" id="196109"/>
    <lineage>
        <taxon>Eukaryota</taxon>
        <taxon>Fungi</taxon>
        <taxon>Dikarya</taxon>
        <taxon>Ascomycota</taxon>
        <taxon>Pezizomycotina</taxon>
        <taxon>Sordariomycetes</taxon>
        <taxon>Xylariomycetidae</taxon>
        <taxon>Xylariales</taxon>
        <taxon>Microdochiaceae</taxon>
        <taxon>Microdochium</taxon>
    </lineage>
</organism>
<protein>
    <recommendedName>
        <fullName evidence="3">DUF7729 domain-containing protein</fullName>
    </recommendedName>
</protein>
<evidence type="ECO:0000313" key="4">
    <source>
        <dbReference type="EMBL" id="KXJ94294.1"/>
    </source>
</evidence>
<feature type="chain" id="PRO_5007293631" description="DUF7729 domain-containing protein" evidence="2">
    <location>
        <begin position="48"/>
        <end position="400"/>
    </location>
</feature>
<gene>
    <name evidence="4" type="ORF">Micbo1qcDRAFT_43069</name>
</gene>
<dbReference type="PANTHER" id="PTHR39460">
    <property type="entry name" value="EXPRESSED PROTEIN"/>
    <property type="match status" value="1"/>
</dbReference>
<dbReference type="PANTHER" id="PTHR39460:SF1">
    <property type="entry name" value="C6 TRANSCRIPTION FACTOR"/>
    <property type="match status" value="1"/>
</dbReference>
<feature type="signal peptide" evidence="2">
    <location>
        <begin position="1"/>
        <end position="47"/>
    </location>
</feature>
<keyword evidence="2" id="KW-0732">Signal</keyword>
<dbReference type="InParanoid" id="A0A136JAT9"/>
<dbReference type="Proteomes" id="UP000070501">
    <property type="component" value="Unassembled WGS sequence"/>
</dbReference>